<dbReference type="PROSITE" id="PS51273">
    <property type="entry name" value="GATASE_TYPE_1"/>
    <property type="match status" value="1"/>
</dbReference>
<dbReference type="InterPro" id="IPR011697">
    <property type="entry name" value="Peptidase_C26"/>
</dbReference>
<dbReference type="Pfam" id="PF07722">
    <property type="entry name" value="Peptidase_C26"/>
    <property type="match status" value="1"/>
</dbReference>
<comment type="caution">
    <text evidence="1">The sequence shown here is derived from an EMBL/GenBank/DDBJ whole genome shotgun (WGS) entry which is preliminary data.</text>
</comment>
<reference evidence="1 2" key="1">
    <citation type="submission" date="2019-06" db="EMBL/GenBank/DDBJ databases">
        <title>Whole genome shotgun sequence of Glutamicibacter nicotianae NBRC 14234.</title>
        <authorList>
            <person name="Hosoyama A."/>
            <person name="Uohara A."/>
            <person name="Ohji S."/>
            <person name="Ichikawa N."/>
        </authorList>
    </citation>
    <scope>NUCLEOTIDE SEQUENCE [LARGE SCALE GENOMIC DNA]</scope>
    <source>
        <strain evidence="1 2">NBRC 14234</strain>
    </source>
</reference>
<proteinExistence type="predicted"/>
<name>A0ABQ0RIC5_GLUNI</name>
<dbReference type="Proteomes" id="UP000316242">
    <property type="component" value="Unassembled WGS sequence"/>
</dbReference>
<evidence type="ECO:0000313" key="1">
    <source>
        <dbReference type="EMBL" id="GEC11573.1"/>
    </source>
</evidence>
<dbReference type="Gene3D" id="3.40.50.880">
    <property type="match status" value="1"/>
</dbReference>
<dbReference type="PANTHER" id="PTHR43235">
    <property type="entry name" value="GLUTAMINE AMIDOTRANSFERASE PB2B2.05-RELATED"/>
    <property type="match status" value="1"/>
</dbReference>
<keyword evidence="2" id="KW-1185">Reference proteome</keyword>
<evidence type="ECO:0000313" key="2">
    <source>
        <dbReference type="Proteomes" id="UP000316242"/>
    </source>
</evidence>
<gene>
    <name evidence="1" type="ORF">ANI01nite_07760</name>
</gene>
<dbReference type="RefSeq" id="WP_255314392.1">
    <property type="nucleotide sequence ID" value="NZ_BAAAWM010000001.1"/>
</dbReference>
<accession>A0ABQ0RIC5</accession>
<dbReference type="CDD" id="cd01745">
    <property type="entry name" value="GATase1_2"/>
    <property type="match status" value="1"/>
</dbReference>
<dbReference type="EMBL" id="BJNE01000002">
    <property type="protein sequence ID" value="GEC11573.1"/>
    <property type="molecule type" value="Genomic_DNA"/>
</dbReference>
<dbReference type="InterPro" id="IPR029062">
    <property type="entry name" value="Class_I_gatase-like"/>
</dbReference>
<dbReference type="InterPro" id="IPR044668">
    <property type="entry name" value="PuuD-like"/>
</dbReference>
<dbReference type="PANTHER" id="PTHR43235:SF1">
    <property type="entry name" value="GLUTAMINE AMIDOTRANSFERASE PB2B2.05-RELATED"/>
    <property type="match status" value="1"/>
</dbReference>
<keyword evidence="1" id="KW-0378">Hydrolase</keyword>
<dbReference type="SUPFAM" id="SSF52317">
    <property type="entry name" value="Class I glutamine amidotransferase-like"/>
    <property type="match status" value="1"/>
</dbReference>
<sequence length="256" mass="27348">MNHPLDPAAQPRPRIGLTTYWQEAKWGVWESTAAIVPGKYIKSVIAAGGTPMLLPPVATDTSVLDVLDGLIVIGGVDVDPANYGQQPHPRTAAQPERDLHDMALAAAALERAVPLFAICRGAQVLNVQQGGTLNQHLPDLLPDSAGKYQPAPGVFGMVEFTTVHGSLAEQILGNQASAPCYHHQSLQEVAEGLAVTARANDGTVEIVEMPQAPGWVLGTQFHPEENLDDIRLMQAFVQASQDYATSKSIQTPQEAL</sequence>
<organism evidence="1 2">
    <name type="scientific">Glutamicibacter nicotianae</name>
    <name type="common">Arthrobacter nicotianae</name>
    <dbReference type="NCBI Taxonomy" id="37929"/>
    <lineage>
        <taxon>Bacteria</taxon>
        <taxon>Bacillati</taxon>
        <taxon>Actinomycetota</taxon>
        <taxon>Actinomycetes</taxon>
        <taxon>Micrococcales</taxon>
        <taxon>Micrococcaceae</taxon>
        <taxon>Glutamicibacter</taxon>
    </lineage>
</organism>
<dbReference type="GO" id="GO:0016787">
    <property type="term" value="F:hydrolase activity"/>
    <property type="evidence" value="ECO:0007669"/>
    <property type="project" value="UniProtKB-KW"/>
</dbReference>
<protein>
    <submittedName>
        <fullName evidence="1">Gamma-glutamyl-gamma-aminobutyrate hydrolase</fullName>
    </submittedName>
</protein>